<dbReference type="AlphaFoldDB" id="A0A7Y6K575"/>
<keyword evidence="2 5" id="KW-0812">Transmembrane</keyword>
<evidence type="ECO:0000256" key="5">
    <source>
        <dbReference type="SAM" id="Phobius"/>
    </source>
</evidence>
<evidence type="ECO:0000313" key="6">
    <source>
        <dbReference type="EMBL" id="NUY04612.1"/>
    </source>
</evidence>
<organism evidence="6 7">
    <name type="scientific">Paraburkholderia youngii</name>
    <dbReference type="NCBI Taxonomy" id="2782701"/>
    <lineage>
        <taxon>Bacteria</taxon>
        <taxon>Pseudomonadati</taxon>
        <taxon>Pseudomonadota</taxon>
        <taxon>Betaproteobacteria</taxon>
        <taxon>Burkholderiales</taxon>
        <taxon>Burkholderiaceae</taxon>
        <taxon>Paraburkholderia</taxon>
    </lineage>
</organism>
<dbReference type="Pfam" id="PF03595">
    <property type="entry name" value="SLAC1"/>
    <property type="match status" value="1"/>
</dbReference>
<accession>A0A7Y6K575</accession>
<dbReference type="RefSeq" id="WP_176111142.1">
    <property type="nucleotide sequence ID" value="NZ_JAALDK010000002.1"/>
</dbReference>
<evidence type="ECO:0000256" key="4">
    <source>
        <dbReference type="ARBA" id="ARBA00023136"/>
    </source>
</evidence>
<dbReference type="GO" id="GO:0055085">
    <property type="term" value="P:transmembrane transport"/>
    <property type="evidence" value="ECO:0007669"/>
    <property type="project" value="InterPro"/>
</dbReference>
<feature type="transmembrane region" description="Helical" evidence="5">
    <location>
        <begin position="12"/>
        <end position="33"/>
    </location>
</feature>
<evidence type="ECO:0000256" key="1">
    <source>
        <dbReference type="ARBA" id="ARBA00004141"/>
    </source>
</evidence>
<evidence type="ECO:0000256" key="2">
    <source>
        <dbReference type="ARBA" id="ARBA00022692"/>
    </source>
</evidence>
<gene>
    <name evidence="6" type="ORF">G5S42_34115</name>
</gene>
<dbReference type="Gene3D" id="1.50.10.150">
    <property type="entry name" value="Voltage-dependent anion channel"/>
    <property type="match status" value="1"/>
</dbReference>
<dbReference type="InterPro" id="IPR038665">
    <property type="entry name" value="Voltage-dep_anion_channel_sf"/>
</dbReference>
<protein>
    <submittedName>
        <fullName evidence="6">Uncharacterized protein</fullName>
    </submittedName>
</protein>
<comment type="subcellular location">
    <subcellularLocation>
        <location evidence="1">Membrane</location>
        <topology evidence="1">Multi-pass membrane protein</topology>
    </subcellularLocation>
</comment>
<sequence length="99" mass="10742">MPALKPRQSWLQAFPPTAFAIVMATGIVSIAAHLLDYDIVGWLLLGINAVTWPVLLAITLCRLLRYPRAVHADIVDHSRRPGFLTLVAATAVLGSQLSV</sequence>
<dbReference type="GeneID" id="301105390"/>
<proteinExistence type="predicted"/>
<dbReference type="EMBL" id="JAALDK010000002">
    <property type="protein sequence ID" value="NUY04612.1"/>
    <property type="molecule type" value="Genomic_DNA"/>
</dbReference>
<dbReference type="InterPro" id="IPR004695">
    <property type="entry name" value="SLAC1/Mae1/Ssu1/TehA"/>
</dbReference>
<dbReference type="GO" id="GO:0016020">
    <property type="term" value="C:membrane"/>
    <property type="evidence" value="ECO:0007669"/>
    <property type="project" value="UniProtKB-SubCell"/>
</dbReference>
<dbReference type="Proteomes" id="UP000594380">
    <property type="component" value="Unassembled WGS sequence"/>
</dbReference>
<evidence type="ECO:0000313" key="7">
    <source>
        <dbReference type="Proteomes" id="UP000594380"/>
    </source>
</evidence>
<reference evidence="6 7" key="1">
    <citation type="submission" date="2020-02" db="EMBL/GenBank/DDBJ databases">
        <title>Paraburkholderia simonii sp. nov. and Paraburkholderia youngii sp. nov. Brazilian and Mexican Mimosa-associated rhizobia.</title>
        <authorList>
            <person name="Mavima L."/>
            <person name="Beukes C.W."/>
            <person name="Chan W.Y."/>
            <person name="Palmer M."/>
            <person name="De Meyer S.E."/>
            <person name="James E.K."/>
            <person name="Venter S.N."/>
            <person name="Steenkamp E.T."/>
        </authorList>
    </citation>
    <scope>NUCLEOTIDE SEQUENCE [LARGE SCALE GENOMIC DNA]</scope>
    <source>
        <strain evidence="6 7">JPY169</strain>
    </source>
</reference>
<keyword evidence="3 5" id="KW-1133">Transmembrane helix</keyword>
<comment type="caution">
    <text evidence="6">The sequence shown here is derived from an EMBL/GenBank/DDBJ whole genome shotgun (WGS) entry which is preliminary data.</text>
</comment>
<evidence type="ECO:0000256" key="3">
    <source>
        <dbReference type="ARBA" id="ARBA00022989"/>
    </source>
</evidence>
<keyword evidence="4 5" id="KW-0472">Membrane</keyword>
<feature type="transmembrane region" description="Helical" evidence="5">
    <location>
        <begin position="39"/>
        <end position="61"/>
    </location>
</feature>
<name>A0A7Y6K575_9BURK</name>